<proteinExistence type="inferred from homology"/>
<evidence type="ECO:0000256" key="7">
    <source>
        <dbReference type="ARBA" id="ARBA00023288"/>
    </source>
</evidence>
<evidence type="ECO:0000256" key="1">
    <source>
        <dbReference type="ARBA" id="ARBA00004459"/>
    </source>
</evidence>
<keyword evidence="3 8" id="KW-0732">Signal</keyword>
<keyword evidence="4 8" id="KW-0472">Membrane</keyword>
<evidence type="ECO:0000256" key="3">
    <source>
        <dbReference type="ARBA" id="ARBA00022729"/>
    </source>
</evidence>
<dbReference type="Proteomes" id="UP001196870">
    <property type="component" value="Unassembled WGS sequence"/>
</dbReference>
<evidence type="ECO:0000259" key="9">
    <source>
        <dbReference type="Pfam" id="PF01514"/>
    </source>
</evidence>
<dbReference type="Pfam" id="PF01514">
    <property type="entry name" value="YscJ_FliF"/>
    <property type="match status" value="1"/>
</dbReference>
<evidence type="ECO:0000256" key="8">
    <source>
        <dbReference type="RuleBase" id="RU364102"/>
    </source>
</evidence>
<comment type="caution">
    <text evidence="10">The sequence shown here is derived from an EMBL/GenBank/DDBJ whole genome shotgun (WGS) entry which is preliminary data.</text>
</comment>
<feature type="transmembrane region" description="Helical" evidence="8">
    <location>
        <begin position="217"/>
        <end position="235"/>
    </location>
</feature>
<dbReference type="PRINTS" id="PR01338">
    <property type="entry name" value="TYPE3OMKPROT"/>
</dbReference>
<dbReference type="Gene3D" id="3.30.70.1530">
    <property type="entry name" value="Hypothetical protein rpa1041"/>
    <property type="match status" value="1"/>
</dbReference>
<keyword evidence="5 8" id="KW-0564">Palmitate</keyword>
<dbReference type="InterPro" id="IPR006182">
    <property type="entry name" value="FliF_N_dom"/>
</dbReference>
<keyword evidence="6 8" id="KW-0998">Cell outer membrane</keyword>
<dbReference type="InterPro" id="IPR003282">
    <property type="entry name" value="T3SS_SctJ"/>
</dbReference>
<evidence type="ECO:0000256" key="6">
    <source>
        <dbReference type="ARBA" id="ARBA00023237"/>
    </source>
</evidence>
<reference evidence="11" key="1">
    <citation type="journal article" date="2021" name="Syst. Appl. Microbiol.">
        <title>Roseomonas hellenica sp. nov., isolated from roots of wild-growing Alkanna tinctoria.</title>
        <authorList>
            <person name="Rat A."/>
            <person name="Naranjo H.D."/>
            <person name="Lebbe L."/>
            <person name="Cnockaert M."/>
            <person name="Krigas N."/>
            <person name="Grigoriadou K."/>
            <person name="Maloupa E."/>
            <person name="Willems A."/>
        </authorList>
    </citation>
    <scope>NUCLEOTIDE SEQUENCE [LARGE SCALE GENOMIC DNA]</scope>
    <source>
        <strain evidence="11">LMG 31523</strain>
    </source>
</reference>
<dbReference type="NCBIfam" id="TIGR02544">
    <property type="entry name" value="III_secr_YscJ"/>
    <property type="match status" value="1"/>
</dbReference>
<dbReference type="EMBL" id="JAAGBB010000001">
    <property type="protein sequence ID" value="MBR0662916.1"/>
    <property type="molecule type" value="Genomic_DNA"/>
</dbReference>
<comment type="subcellular location">
    <subcellularLocation>
        <location evidence="1">Cell outer membrane</location>
        <topology evidence="1">Lipid-anchor</topology>
    </subcellularLocation>
</comment>
<evidence type="ECO:0000256" key="2">
    <source>
        <dbReference type="ARBA" id="ARBA00009509"/>
    </source>
</evidence>
<dbReference type="PANTHER" id="PTHR30046:SF2">
    <property type="entry name" value="YOP PROTEINS TRANSLOCATION LIPOPROTEIN J"/>
    <property type="match status" value="1"/>
</dbReference>
<protein>
    <recommendedName>
        <fullName evidence="8">Lipoprotein</fullName>
    </recommendedName>
</protein>
<evidence type="ECO:0000256" key="4">
    <source>
        <dbReference type="ARBA" id="ARBA00023136"/>
    </source>
</evidence>
<evidence type="ECO:0000313" key="11">
    <source>
        <dbReference type="Proteomes" id="UP001196870"/>
    </source>
</evidence>
<comment type="similarity">
    <text evidence="2 8">Belongs to the YscJ lipoprotein family.</text>
</comment>
<keyword evidence="7 8" id="KW-0449">Lipoprotein</keyword>
<dbReference type="Gene3D" id="3.30.300.30">
    <property type="match status" value="1"/>
</dbReference>
<dbReference type="InterPro" id="IPR043427">
    <property type="entry name" value="YscJ/FliF"/>
</dbReference>
<keyword evidence="11" id="KW-1185">Reference proteome</keyword>
<evidence type="ECO:0000256" key="5">
    <source>
        <dbReference type="ARBA" id="ARBA00023139"/>
    </source>
</evidence>
<dbReference type="PANTHER" id="PTHR30046">
    <property type="entry name" value="FLAGELLAR M-RING PROTEIN"/>
    <property type="match status" value="1"/>
</dbReference>
<evidence type="ECO:0000313" key="10">
    <source>
        <dbReference type="EMBL" id="MBR0662916.1"/>
    </source>
</evidence>
<feature type="domain" description="Flagellar M-ring N-terminal" evidence="9">
    <location>
        <begin position="13"/>
        <end position="183"/>
    </location>
</feature>
<gene>
    <name evidence="10" type="ORF">GXW71_00980</name>
</gene>
<keyword evidence="8" id="KW-0812">Transmembrane</keyword>
<sequence>MIPLLLALTACKVELNRGLSEREANEVVAALLRQGIPAERHTDPAARDTSGRNVIVQVPQSRFAEAVEALRAQGLPRQSFVSMGEVFRGDGLVNSPTEERARLIWAMGQELSRTVAEIDGVLAARVHLVLPENDALRREATPSSAAVFIRHVPDAPVAALVPQIKLMVASAVAGLSYDRVTVTLVPAAVAAPVAAPPPMEQVLGLWVSADSAGPLRMALAAGAALLVLLLGLLGWSRARPRTTTGLPARTGR</sequence>
<dbReference type="InterPro" id="IPR045851">
    <property type="entry name" value="AMP-bd_C_sf"/>
</dbReference>
<name>A0ABS5ERI6_9PROT</name>
<accession>A0ABS5ERI6</accession>
<organism evidence="10 11">
    <name type="scientific">Plastoroseomonas hellenica</name>
    <dbReference type="NCBI Taxonomy" id="2687306"/>
    <lineage>
        <taxon>Bacteria</taxon>
        <taxon>Pseudomonadati</taxon>
        <taxon>Pseudomonadota</taxon>
        <taxon>Alphaproteobacteria</taxon>
        <taxon>Acetobacterales</taxon>
        <taxon>Acetobacteraceae</taxon>
        <taxon>Plastoroseomonas</taxon>
    </lineage>
</organism>
<keyword evidence="8" id="KW-1133">Transmembrane helix</keyword>